<sequence length="38" mass="4163">MIGRHGRERSPDAQLVALGGGYAELYRSWLGNTGQTED</sequence>
<proteinExistence type="predicted"/>
<gene>
    <name evidence="1" type="ORF">UFOPK1392_00771</name>
    <name evidence="2" type="ORF">UFOPK3733_01006</name>
</gene>
<evidence type="ECO:0000313" key="1">
    <source>
        <dbReference type="EMBL" id="CAB4323027.1"/>
    </source>
</evidence>
<name>A0A6J7J0C1_9ZZZZ</name>
<dbReference type="EMBL" id="CAFBNC010000042">
    <property type="protein sequence ID" value="CAB4936549.1"/>
    <property type="molecule type" value="Genomic_DNA"/>
</dbReference>
<dbReference type="EMBL" id="CAEMXZ010000024">
    <property type="protein sequence ID" value="CAB4323027.1"/>
    <property type="molecule type" value="Genomic_DNA"/>
</dbReference>
<reference evidence="2" key="1">
    <citation type="submission" date="2020-05" db="EMBL/GenBank/DDBJ databases">
        <authorList>
            <person name="Chiriac C."/>
            <person name="Salcher M."/>
            <person name="Ghai R."/>
            <person name="Kavagutti S V."/>
        </authorList>
    </citation>
    <scope>NUCLEOTIDE SEQUENCE</scope>
</reference>
<evidence type="ECO:0000313" key="2">
    <source>
        <dbReference type="EMBL" id="CAB4936549.1"/>
    </source>
</evidence>
<dbReference type="AlphaFoldDB" id="A0A6J7J0C1"/>
<protein>
    <submittedName>
        <fullName evidence="2">Unannotated protein</fullName>
    </submittedName>
</protein>
<accession>A0A6J7J0C1</accession>
<organism evidence="2">
    <name type="scientific">freshwater metagenome</name>
    <dbReference type="NCBI Taxonomy" id="449393"/>
    <lineage>
        <taxon>unclassified sequences</taxon>
        <taxon>metagenomes</taxon>
        <taxon>ecological metagenomes</taxon>
    </lineage>
</organism>